<feature type="repeat" description="ANK" evidence="4">
    <location>
        <begin position="41"/>
        <end position="73"/>
    </location>
</feature>
<dbReference type="Proteomes" id="UP000324241">
    <property type="component" value="Unassembled WGS sequence"/>
</dbReference>
<accession>A0A5M9MRW4</accession>
<protein>
    <recommendedName>
        <fullName evidence="6">Anaphase-promoting complex subunit 4-like WD40 domain-containing protein</fullName>
    </recommendedName>
</protein>
<dbReference type="InterPro" id="IPR019775">
    <property type="entry name" value="WD40_repeat_CS"/>
</dbReference>
<comment type="caution">
    <text evidence="7">The sequence shown here is derived from an EMBL/GenBank/DDBJ whole genome shotgun (WGS) entry which is preliminary data.</text>
</comment>
<keyword evidence="3 4" id="KW-0040">ANK repeat</keyword>
<evidence type="ECO:0000256" key="3">
    <source>
        <dbReference type="ARBA" id="ARBA00023043"/>
    </source>
</evidence>
<dbReference type="OrthoDB" id="4772757at2759"/>
<evidence type="ECO:0000259" key="6">
    <source>
        <dbReference type="Pfam" id="PF12894"/>
    </source>
</evidence>
<dbReference type="PROSITE" id="PS50297">
    <property type="entry name" value="ANK_REP_REGION"/>
    <property type="match status" value="2"/>
</dbReference>
<name>A0A5M9MRW4_9EURO</name>
<evidence type="ECO:0000256" key="1">
    <source>
        <dbReference type="ARBA" id="ARBA00022574"/>
    </source>
</evidence>
<proteinExistence type="predicted"/>
<evidence type="ECO:0000313" key="7">
    <source>
        <dbReference type="EMBL" id="KAA8649638.1"/>
    </source>
</evidence>
<gene>
    <name evidence="7" type="ORF">ATNIH1004_002309</name>
</gene>
<dbReference type="InterPro" id="IPR002110">
    <property type="entry name" value="Ankyrin_rpt"/>
</dbReference>
<organism evidence="7 8">
    <name type="scientific">Aspergillus tanneri</name>
    <dbReference type="NCBI Taxonomy" id="1220188"/>
    <lineage>
        <taxon>Eukaryota</taxon>
        <taxon>Fungi</taxon>
        <taxon>Dikarya</taxon>
        <taxon>Ascomycota</taxon>
        <taxon>Pezizomycotina</taxon>
        <taxon>Eurotiomycetes</taxon>
        <taxon>Eurotiomycetidae</taxon>
        <taxon>Eurotiales</taxon>
        <taxon>Aspergillaceae</taxon>
        <taxon>Aspergillus</taxon>
        <taxon>Aspergillus subgen. Circumdati</taxon>
    </lineage>
</organism>
<evidence type="ECO:0000256" key="4">
    <source>
        <dbReference type="PROSITE-ProRule" id="PRU00023"/>
    </source>
</evidence>
<dbReference type="GeneID" id="54325011"/>
<feature type="repeat" description="ANK" evidence="4">
    <location>
        <begin position="12"/>
        <end position="39"/>
    </location>
</feature>
<dbReference type="SUPFAM" id="SSF48403">
    <property type="entry name" value="Ankyrin repeat"/>
    <property type="match status" value="1"/>
</dbReference>
<keyword evidence="2" id="KW-0677">Repeat</keyword>
<feature type="domain" description="Anaphase-promoting complex subunit 4-like WD40" evidence="6">
    <location>
        <begin position="102"/>
        <end position="154"/>
    </location>
</feature>
<dbReference type="InterPro" id="IPR015943">
    <property type="entry name" value="WD40/YVTN_repeat-like_dom_sf"/>
</dbReference>
<dbReference type="InterPro" id="IPR024977">
    <property type="entry name" value="Apc4-like_WD40_dom"/>
</dbReference>
<evidence type="ECO:0000313" key="8">
    <source>
        <dbReference type="Proteomes" id="UP000324241"/>
    </source>
</evidence>
<dbReference type="PANTHER" id="PTHR24126:SF14">
    <property type="entry name" value="ANK_REP_REGION DOMAIN-CONTAINING PROTEIN"/>
    <property type="match status" value="1"/>
</dbReference>
<reference evidence="7 8" key="1">
    <citation type="submission" date="2019-08" db="EMBL/GenBank/DDBJ databases">
        <title>The genome sequence of a newly discovered highly antifungal drug resistant Aspergillus species, Aspergillus tanneri NIH 1004.</title>
        <authorList>
            <person name="Mounaud S."/>
            <person name="Singh I."/>
            <person name="Joardar V."/>
            <person name="Pakala S."/>
            <person name="Pakala S."/>
            <person name="Venepally P."/>
            <person name="Chung J.K."/>
            <person name="Losada L."/>
            <person name="Nierman W.C."/>
        </authorList>
    </citation>
    <scope>NUCLEOTIDE SEQUENCE [LARGE SCALE GENOMIC DNA]</scope>
    <source>
        <strain evidence="7 8">NIH1004</strain>
    </source>
</reference>
<dbReference type="PROSITE" id="PS50088">
    <property type="entry name" value="ANK_REPEAT"/>
    <property type="match status" value="2"/>
</dbReference>
<dbReference type="SMART" id="SM00320">
    <property type="entry name" value="WD40"/>
    <property type="match status" value="1"/>
</dbReference>
<evidence type="ECO:0000256" key="2">
    <source>
        <dbReference type="ARBA" id="ARBA00022737"/>
    </source>
</evidence>
<dbReference type="SMART" id="SM00248">
    <property type="entry name" value="ANK"/>
    <property type="match status" value="3"/>
</dbReference>
<keyword evidence="1 5" id="KW-0853">WD repeat</keyword>
<dbReference type="Pfam" id="PF12894">
    <property type="entry name" value="ANAPC4_WD40"/>
    <property type="match status" value="1"/>
</dbReference>
<dbReference type="AlphaFoldDB" id="A0A5M9MRW4"/>
<dbReference type="PANTHER" id="PTHR24126">
    <property type="entry name" value="ANKYRIN REPEAT, PH AND SEC7 DOMAIN CONTAINING PROTEIN SECG-RELATED"/>
    <property type="match status" value="1"/>
</dbReference>
<dbReference type="VEuPathDB" id="FungiDB:EYZ11_012821"/>
<dbReference type="InterPro" id="IPR036770">
    <property type="entry name" value="Ankyrin_rpt-contain_sf"/>
</dbReference>
<dbReference type="InterPro" id="IPR001680">
    <property type="entry name" value="WD40_rpt"/>
</dbReference>
<evidence type="ECO:0000256" key="5">
    <source>
        <dbReference type="PROSITE-ProRule" id="PRU00221"/>
    </source>
</evidence>
<dbReference type="PROSITE" id="PS50294">
    <property type="entry name" value="WD_REPEATS_REGION"/>
    <property type="match status" value="1"/>
</dbReference>
<dbReference type="RefSeq" id="XP_033428999.1">
    <property type="nucleotide sequence ID" value="XM_033567004.1"/>
</dbReference>
<dbReference type="Gene3D" id="2.130.10.10">
    <property type="entry name" value="YVTN repeat-like/Quinoprotein amine dehydrogenase"/>
    <property type="match status" value="1"/>
</dbReference>
<dbReference type="PROSITE" id="PS00678">
    <property type="entry name" value="WD_REPEATS_1"/>
    <property type="match status" value="1"/>
</dbReference>
<dbReference type="SUPFAM" id="SSF50978">
    <property type="entry name" value="WD40 repeat-like"/>
    <property type="match status" value="1"/>
</dbReference>
<dbReference type="Pfam" id="PF12796">
    <property type="entry name" value="Ank_2"/>
    <property type="match status" value="1"/>
</dbReference>
<dbReference type="Gene3D" id="1.25.40.20">
    <property type="entry name" value="Ankyrin repeat-containing domain"/>
    <property type="match status" value="1"/>
</dbReference>
<sequence>MQSKDNIQKKLLLLAVKEGHEQVVRMLLEQGVDVESKDNEQGRTLLSWASSNGHVAVVKVLLGKGANVESRDSQYSRTPLSWAAQNTHSAVLGLLLEKTLEGHSDWVMSVAFSPDGQMLASGSGDKTVRLWDAKTGALQMVLPTNTAVRSISFSTHGPYLETDTGSLNIQPFGSNYQPIQDEYCPNISLIEDWVALGGVKVLWLPYAYRQPSCLAFKGEALALGYHDCQVVYTSQ</sequence>
<dbReference type="InterPro" id="IPR036322">
    <property type="entry name" value="WD40_repeat_dom_sf"/>
</dbReference>
<feature type="repeat" description="WD" evidence="5">
    <location>
        <begin position="100"/>
        <end position="141"/>
    </location>
</feature>
<dbReference type="EMBL" id="QUQM01000001">
    <property type="protein sequence ID" value="KAA8649638.1"/>
    <property type="molecule type" value="Genomic_DNA"/>
</dbReference>
<dbReference type="PROSITE" id="PS50082">
    <property type="entry name" value="WD_REPEATS_2"/>
    <property type="match status" value="1"/>
</dbReference>